<organism evidence="2 3">
    <name type="scientific">Mycobacterium arosiense ATCC BAA-1401 = DSM 45069</name>
    <dbReference type="NCBI Taxonomy" id="1265311"/>
    <lineage>
        <taxon>Bacteria</taxon>
        <taxon>Bacillati</taxon>
        <taxon>Actinomycetota</taxon>
        <taxon>Actinomycetes</taxon>
        <taxon>Mycobacteriales</taxon>
        <taxon>Mycobacteriaceae</taxon>
        <taxon>Mycobacterium</taxon>
        <taxon>Mycobacterium avium complex (MAC)</taxon>
    </lineage>
</organism>
<reference evidence="2 3" key="1">
    <citation type="submission" date="2016-12" db="EMBL/GenBank/DDBJ databases">
        <title>The new phylogeny of genus Mycobacterium.</title>
        <authorList>
            <person name="Tortoli E."/>
            <person name="Trovato A."/>
            <person name="Cirillo D.M."/>
        </authorList>
    </citation>
    <scope>NUCLEOTIDE SEQUENCE [LARGE SCALE GENOMIC DNA]</scope>
    <source>
        <strain evidence="2 3">DSM 45069</strain>
    </source>
</reference>
<dbReference type="EMBL" id="MVHG01000021">
    <property type="protein sequence ID" value="ORA15675.1"/>
    <property type="molecule type" value="Genomic_DNA"/>
</dbReference>
<dbReference type="GO" id="GO:0003676">
    <property type="term" value="F:nucleic acid binding"/>
    <property type="evidence" value="ECO:0007669"/>
    <property type="project" value="InterPro"/>
</dbReference>
<dbReference type="RefSeq" id="WP_083064626.1">
    <property type="nucleotide sequence ID" value="NZ_MVHG01000021.1"/>
</dbReference>
<comment type="caution">
    <text evidence="2">The sequence shown here is derived from an EMBL/GenBank/DDBJ whole genome shotgun (WGS) entry which is preliminary data.</text>
</comment>
<proteinExistence type="predicted"/>
<keyword evidence="3" id="KW-1185">Reference proteome</keyword>
<evidence type="ECO:0000259" key="1">
    <source>
        <dbReference type="Pfam" id="PF13683"/>
    </source>
</evidence>
<dbReference type="PANTHER" id="PTHR46889">
    <property type="entry name" value="TRANSPOSASE INSF FOR INSERTION SEQUENCE IS3B-RELATED"/>
    <property type="match status" value="1"/>
</dbReference>
<dbReference type="SUPFAM" id="SSF53098">
    <property type="entry name" value="Ribonuclease H-like"/>
    <property type="match status" value="1"/>
</dbReference>
<dbReference type="Proteomes" id="UP000192707">
    <property type="component" value="Unassembled WGS sequence"/>
</dbReference>
<gene>
    <name evidence="2" type="ORF">BST14_11520</name>
</gene>
<name>A0A1W9ZI92_MYCAI</name>
<dbReference type="InterPro" id="IPR001584">
    <property type="entry name" value="Integrase_cat-core"/>
</dbReference>
<feature type="domain" description="Integrase catalytic" evidence="1">
    <location>
        <begin position="76"/>
        <end position="138"/>
    </location>
</feature>
<dbReference type="Pfam" id="PF13683">
    <property type="entry name" value="rve_3"/>
    <property type="match status" value="1"/>
</dbReference>
<dbReference type="PANTHER" id="PTHR46889:SF4">
    <property type="entry name" value="TRANSPOSASE INSO FOR INSERTION SEQUENCE ELEMENT IS911B-RELATED"/>
    <property type="match status" value="1"/>
</dbReference>
<dbReference type="GO" id="GO:0015074">
    <property type="term" value="P:DNA integration"/>
    <property type="evidence" value="ECO:0007669"/>
    <property type="project" value="InterPro"/>
</dbReference>
<sequence length="155" mass="17533">MRPLSRYLTEAHPQVLIIAPRTFSTTADTALVNNAVNMAVKNRTRSGSTILHADHGTQFTSWSFGENMRRWGLLGSFGTVGDCFDNAAMESFWARTQVELLNTRRWATTIELAAAMADYIDNFYNAERRHSYLGNISPAEFETLWTFTYSIPQLA</sequence>
<dbReference type="InterPro" id="IPR036397">
    <property type="entry name" value="RNaseH_sf"/>
</dbReference>
<dbReference type="InterPro" id="IPR050900">
    <property type="entry name" value="Transposase_IS3/IS150/IS904"/>
</dbReference>
<protein>
    <recommendedName>
        <fullName evidence="1">Integrase catalytic domain-containing protein</fullName>
    </recommendedName>
</protein>
<dbReference type="OrthoDB" id="4469055at2"/>
<dbReference type="AlphaFoldDB" id="A0A1W9ZI92"/>
<dbReference type="Gene3D" id="3.30.420.10">
    <property type="entry name" value="Ribonuclease H-like superfamily/Ribonuclease H"/>
    <property type="match status" value="1"/>
</dbReference>
<evidence type="ECO:0000313" key="3">
    <source>
        <dbReference type="Proteomes" id="UP000192707"/>
    </source>
</evidence>
<accession>A0A1W9ZI92</accession>
<dbReference type="InterPro" id="IPR012337">
    <property type="entry name" value="RNaseH-like_sf"/>
</dbReference>
<evidence type="ECO:0000313" key="2">
    <source>
        <dbReference type="EMBL" id="ORA15675.1"/>
    </source>
</evidence>